<comment type="caution">
    <text evidence="1">The sequence shown here is derived from an EMBL/GenBank/DDBJ whole genome shotgun (WGS) entry which is preliminary data.</text>
</comment>
<keyword evidence="2" id="KW-1185">Reference proteome</keyword>
<dbReference type="Proteomes" id="UP000225706">
    <property type="component" value="Unassembled WGS sequence"/>
</dbReference>
<evidence type="ECO:0000313" key="1">
    <source>
        <dbReference type="EMBL" id="PFX30378.1"/>
    </source>
</evidence>
<reference evidence="2" key="1">
    <citation type="journal article" date="2017" name="bioRxiv">
        <title>Comparative analysis of the genomes of Stylophora pistillata and Acropora digitifera provides evidence for extensive differences between species of corals.</title>
        <authorList>
            <person name="Voolstra C.R."/>
            <person name="Li Y."/>
            <person name="Liew Y.J."/>
            <person name="Baumgarten S."/>
            <person name="Zoccola D."/>
            <person name="Flot J.-F."/>
            <person name="Tambutte S."/>
            <person name="Allemand D."/>
            <person name="Aranda M."/>
        </authorList>
    </citation>
    <scope>NUCLEOTIDE SEQUENCE [LARGE SCALE GENOMIC DNA]</scope>
</reference>
<organism evidence="1 2">
    <name type="scientific">Stylophora pistillata</name>
    <name type="common">Smooth cauliflower coral</name>
    <dbReference type="NCBI Taxonomy" id="50429"/>
    <lineage>
        <taxon>Eukaryota</taxon>
        <taxon>Metazoa</taxon>
        <taxon>Cnidaria</taxon>
        <taxon>Anthozoa</taxon>
        <taxon>Hexacorallia</taxon>
        <taxon>Scleractinia</taxon>
        <taxon>Astrocoeniina</taxon>
        <taxon>Pocilloporidae</taxon>
        <taxon>Stylophora</taxon>
    </lineage>
</organism>
<accession>A0A2B4SP78</accession>
<evidence type="ECO:0000313" key="2">
    <source>
        <dbReference type="Proteomes" id="UP000225706"/>
    </source>
</evidence>
<protein>
    <submittedName>
        <fullName evidence="1">Uncharacterized protein</fullName>
    </submittedName>
</protein>
<name>A0A2B4SP78_STYPI</name>
<proteinExistence type="predicted"/>
<dbReference type="EMBL" id="LSMT01000051">
    <property type="protein sequence ID" value="PFX30378.1"/>
    <property type="molecule type" value="Genomic_DNA"/>
</dbReference>
<sequence length="118" mass="14065">MGEQYPQPMETNSRLKDHVGLYWTVNYIRYLIKVNKTIHLDPKGCLTLTRKDIFEEDDSKSEMDLVTVACKFSNGYWGQTGRRLQVERSRRPGYLITWYFYLHERSQRKISTVKRGVK</sequence>
<gene>
    <name evidence="1" type="ORF">AWC38_SpisGene4820</name>
</gene>
<dbReference type="AlphaFoldDB" id="A0A2B4SP78"/>